<organism evidence="2 3">
    <name type="scientific">Ephemerocybe angulata</name>
    <dbReference type="NCBI Taxonomy" id="980116"/>
    <lineage>
        <taxon>Eukaryota</taxon>
        <taxon>Fungi</taxon>
        <taxon>Dikarya</taxon>
        <taxon>Basidiomycota</taxon>
        <taxon>Agaricomycotina</taxon>
        <taxon>Agaricomycetes</taxon>
        <taxon>Agaricomycetidae</taxon>
        <taxon>Agaricales</taxon>
        <taxon>Agaricineae</taxon>
        <taxon>Psathyrellaceae</taxon>
        <taxon>Ephemerocybe</taxon>
    </lineage>
</organism>
<name>A0A8H6M424_9AGAR</name>
<keyword evidence="3" id="KW-1185">Reference proteome</keyword>
<feature type="compositionally biased region" description="Basic and acidic residues" evidence="1">
    <location>
        <begin position="228"/>
        <end position="249"/>
    </location>
</feature>
<gene>
    <name evidence="2" type="ORF">DFP72DRAFT_812127</name>
</gene>
<protein>
    <recommendedName>
        <fullName evidence="4">PH domain-containing protein</fullName>
    </recommendedName>
</protein>
<feature type="compositionally biased region" description="Basic and acidic residues" evidence="1">
    <location>
        <begin position="914"/>
        <end position="924"/>
    </location>
</feature>
<feature type="region of interest" description="Disordered" evidence="1">
    <location>
        <begin position="450"/>
        <end position="735"/>
    </location>
</feature>
<feature type="region of interest" description="Disordered" evidence="1">
    <location>
        <begin position="228"/>
        <end position="270"/>
    </location>
</feature>
<sequence length="1288" mass="137014">MNVVLTKKVRKGRVGAGLPFEPWDNPTAELPPRVLQDIHASSTASLPAGTQPLLPSQIVGIATGAAAASNGNSNSHNYGGGDNLNAFSGPSNIHYSTPSTLSTTTLRPSMLVAESSHAALQDYEGDDEDSDTIHAGTTAATTTTTTTAMSSTLPDFEDMDEDYLSTSSSASAFSFSPPTPSSRSVSERDLLSTSVSSTSSSSEEVSAISSSTWPWCRGAVGCDDAWKGESERARKREERERGEREERESVTTMTTRSSSEDSEFVRSPPDSVYNSSSALLGYVSSPVGNENERVGLVESWRDQFGFGGGGGSFLSDLELSEPFLDPRRGGVFDEELDYPNGTNASIDASWNYGDNTTNDANWDYDGGDEDTNNNNLHLSFDALKSAMEGAGVWPSSADTVRPAASPDSRGGFADEGELGGDGLGGDEPAIGAGDDSERVGAADVVGKVVEEGGAVEETEGWGADLEKGWTEGGDGDGVGSPSEADLDLELEMLRYQPPRVSAVSMRGESSVVDGGGREASGTSGSGSGGYRARSQSHSTQEFGGYGAGGGGRWNTGGYGRGRGGGGEEDGDGDEERRRRGLQRGPEAYTGVGARQRRRGESEDEEDDERVDAERYGFAPPPNVRARTVPQSPNVRASASSAARFPCSSSGEDDDDVPLAQRIPGALTAQKSIRRQVREERQVKRLERAATGAARGGRGEGQYHPGQVEGGGFTRDRHATLRPAGAGGPSVPLSGTFSSSQEAAMYAAAPAGVERRATTTTRKRTNTMPSKAQNPFSAEDLAMRLQIAAAEQQGLASAPVASGHQHFGGGQFGVLPSRGASTRTSFEAGAPATGLARGRTMKEQGSGQHYTLANPPASASATTTAKAGALRLMRSFTRDKSRAPVEEAPPAYQPLPSEAEYRSALQRHVSRSQSRVRERGEDLGMQRKRSVSVSRAPGSPHAHGVEGGVPPVPPLPSGSVMDDQQQGQGHAPRKLWKVGRASHEGERPGTGAGRSPVVQVAPLPVHAGPVVQQRFFVGDMQRFHMVEITGATTAGEVVDVIEAQGGFKGLEGAGGWMVYEVAQDFGMERPIRSFELLADVQASWNKDKMVNLFVLKNTPLALPLSRNAIPASSPTYSGYIEWEVKRGKWSKRWLQLREHSLWLSKREGKEEVLLCSLSNFDAYFISRAHRAPKPFAFAVKSTDSLTFFENAADYVHNFSCNESNGRVWMEKILIARSYVLQQERQILFNPKAVGGNASGGLSRAPTTRKSTSQRPAAPLVSVPPLVFSNQAPPQRDKVFEPGSLLHGQL</sequence>
<dbReference type="Gene3D" id="2.30.29.30">
    <property type="entry name" value="Pleckstrin-homology domain (PH domain)/Phosphotyrosine-binding domain (PTB)"/>
    <property type="match status" value="1"/>
</dbReference>
<evidence type="ECO:0000313" key="2">
    <source>
        <dbReference type="EMBL" id="KAF6754863.1"/>
    </source>
</evidence>
<dbReference type="SUPFAM" id="SSF50729">
    <property type="entry name" value="PH domain-like"/>
    <property type="match status" value="1"/>
</dbReference>
<feature type="compositionally biased region" description="Polar residues" evidence="1">
    <location>
        <begin position="628"/>
        <end position="640"/>
    </location>
</feature>
<feature type="compositionally biased region" description="Low complexity" evidence="1">
    <location>
        <begin position="850"/>
        <end position="869"/>
    </location>
</feature>
<dbReference type="InterPro" id="IPR011993">
    <property type="entry name" value="PH-like_dom_sf"/>
</dbReference>
<accession>A0A8H6M424</accession>
<dbReference type="EMBL" id="JACGCI010000032">
    <property type="protein sequence ID" value="KAF6754863.1"/>
    <property type="molecule type" value="Genomic_DNA"/>
</dbReference>
<feature type="compositionally biased region" description="Gly residues" evidence="1">
    <location>
        <begin position="543"/>
        <end position="564"/>
    </location>
</feature>
<feature type="compositionally biased region" description="Gly residues" evidence="1">
    <location>
        <begin position="513"/>
        <end position="529"/>
    </location>
</feature>
<evidence type="ECO:0000313" key="3">
    <source>
        <dbReference type="Proteomes" id="UP000521943"/>
    </source>
</evidence>
<reference evidence="2 3" key="1">
    <citation type="submission" date="2020-07" db="EMBL/GenBank/DDBJ databases">
        <title>Comparative genomics of pyrophilous fungi reveals a link between fire events and developmental genes.</title>
        <authorList>
            <consortium name="DOE Joint Genome Institute"/>
            <person name="Steindorff A.S."/>
            <person name="Carver A."/>
            <person name="Calhoun S."/>
            <person name="Stillman K."/>
            <person name="Liu H."/>
            <person name="Lipzen A."/>
            <person name="Pangilinan J."/>
            <person name="Labutti K."/>
            <person name="Bruns T.D."/>
            <person name="Grigoriev I.V."/>
        </authorList>
    </citation>
    <scope>NUCLEOTIDE SEQUENCE [LARGE SCALE GENOMIC DNA]</scope>
    <source>
        <strain evidence="2 3">CBS 144469</strain>
    </source>
</reference>
<dbReference type="InterPro" id="IPR029071">
    <property type="entry name" value="Ubiquitin-like_domsf"/>
</dbReference>
<dbReference type="Proteomes" id="UP000521943">
    <property type="component" value="Unassembled WGS sequence"/>
</dbReference>
<dbReference type="Gene3D" id="3.10.20.90">
    <property type="entry name" value="Phosphatidylinositol 3-kinase Catalytic Subunit, Chain A, domain 1"/>
    <property type="match status" value="1"/>
</dbReference>
<dbReference type="Pfam" id="PF21989">
    <property type="entry name" value="RA_2"/>
    <property type="match status" value="1"/>
</dbReference>
<dbReference type="PANTHER" id="PTHR38700:SF1">
    <property type="entry name" value="PH DOMAIN-CONTAINING PROTEIN"/>
    <property type="match status" value="1"/>
</dbReference>
<feature type="compositionally biased region" description="Acidic residues" evidence="1">
    <location>
        <begin position="601"/>
        <end position="610"/>
    </location>
</feature>
<feature type="region of interest" description="Disordered" evidence="1">
    <location>
        <begin position="747"/>
        <end position="773"/>
    </location>
</feature>
<comment type="caution">
    <text evidence="2">The sequence shown here is derived from an EMBL/GenBank/DDBJ whole genome shotgun (WGS) entry which is preliminary data.</text>
</comment>
<dbReference type="CDD" id="cd00821">
    <property type="entry name" value="PH"/>
    <property type="match status" value="1"/>
</dbReference>
<dbReference type="PANTHER" id="PTHR38700">
    <property type="entry name" value="YALI0E22418P"/>
    <property type="match status" value="1"/>
</dbReference>
<feature type="compositionally biased region" description="Basic and acidic residues" evidence="1">
    <location>
        <begin position="875"/>
        <end position="884"/>
    </location>
</feature>
<feature type="region of interest" description="Disordered" evidence="1">
    <location>
        <begin position="833"/>
        <end position="994"/>
    </location>
</feature>
<evidence type="ECO:0008006" key="4">
    <source>
        <dbReference type="Google" id="ProtNLM"/>
    </source>
</evidence>
<dbReference type="SUPFAM" id="SSF54236">
    <property type="entry name" value="Ubiquitin-like"/>
    <property type="match status" value="1"/>
</dbReference>
<feature type="compositionally biased region" description="Basic and acidic residues" evidence="1">
    <location>
        <begin position="675"/>
        <end position="687"/>
    </location>
</feature>
<feature type="compositionally biased region" description="Polar residues" evidence="1">
    <location>
        <begin position="1243"/>
        <end position="1253"/>
    </location>
</feature>
<dbReference type="OrthoDB" id="43122at2759"/>
<proteinExistence type="predicted"/>
<evidence type="ECO:0000256" key="1">
    <source>
        <dbReference type="SAM" id="MobiDB-lite"/>
    </source>
</evidence>
<feature type="region of interest" description="Disordered" evidence="1">
    <location>
        <begin position="393"/>
        <end position="438"/>
    </location>
</feature>
<feature type="region of interest" description="Disordered" evidence="1">
    <location>
        <begin position="1236"/>
        <end position="1255"/>
    </location>
</feature>
<feature type="region of interest" description="Disordered" evidence="1">
    <location>
        <begin position="1267"/>
        <end position="1288"/>
    </location>
</feature>
<feature type="region of interest" description="Disordered" evidence="1">
    <location>
        <begin position="168"/>
        <end position="189"/>
    </location>
</feature>